<accession>A0ABD5Q195</accession>
<comment type="similarity">
    <text evidence="1">Belongs to the NAD(P)-dependent epimerase/dehydratase family.</text>
</comment>
<feature type="compositionally biased region" description="Basic and acidic residues" evidence="4">
    <location>
        <begin position="119"/>
        <end position="135"/>
    </location>
</feature>
<organism evidence="6 7">
    <name type="scientific">Halorussus aquaticus</name>
    <dbReference type="NCBI Taxonomy" id="2953748"/>
    <lineage>
        <taxon>Archaea</taxon>
        <taxon>Methanobacteriati</taxon>
        <taxon>Methanobacteriota</taxon>
        <taxon>Stenosarchaea group</taxon>
        <taxon>Halobacteria</taxon>
        <taxon>Halobacteriales</taxon>
        <taxon>Haladaptataceae</taxon>
        <taxon>Halorussus</taxon>
    </lineage>
</organism>
<protein>
    <submittedName>
        <fullName evidence="6">NAD-dependent epimerase/dehydratase family protein</fullName>
    </submittedName>
</protein>
<dbReference type="PANTHER" id="PTHR43103">
    <property type="entry name" value="NUCLEOSIDE-DIPHOSPHATE-SUGAR EPIMERASE"/>
    <property type="match status" value="1"/>
</dbReference>
<dbReference type="InterPro" id="IPR036291">
    <property type="entry name" value="NAD(P)-bd_dom_sf"/>
</dbReference>
<evidence type="ECO:0000313" key="6">
    <source>
        <dbReference type="EMBL" id="MFC4824281.1"/>
    </source>
</evidence>
<keyword evidence="2" id="KW-0560">Oxidoreductase</keyword>
<evidence type="ECO:0000256" key="2">
    <source>
        <dbReference type="ARBA" id="ARBA00023002"/>
    </source>
</evidence>
<dbReference type="RefSeq" id="WP_254269962.1">
    <property type="nucleotide sequence ID" value="NZ_CP100400.1"/>
</dbReference>
<name>A0ABD5Q195_9EURY</name>
<dbReference type="SUPFAM" id="SSF51735">
    <property type="entry name" value="NAD(P)-binding Rossmann-fold domains"/>
    <property type="match status" value="1"/>
</dbReference>
<dbReference type="CDD" id="cd08946">
    <property type="entry name" value="SDR_e"/>
    <property type="match status" value="1"/>
</dbReference>
<keyword evidence="7" id="KW-1185">Reference proteome</keyword>
<evidence type="ECO:0000256" key="3">
    <source>
        <dbReference type="ARBA" id="ARBA00023027"/>
    </source>
</evidence>
<dbReference type="EMBL" id="JBHSHT010000001">
    <property type="protein sequence ID" value="MFC4824281.1"/>
    <property type="molecule type" value="Genomic_DNA"/>
</dbReference>
<proteinExistence type="inferred from homology"/>
<dbReference type="AlphaFoldDB" id="A0ABD5Q195"/>
<evidence type="ECO:0000256" key="4">
    <source>
        <dbReference type="SAM" id="MobiDB-lite"/>
    </source>
</evidence>
<gene>
    <name evidence="6" type="ORF">ACFO9K_08395</name>
</gene>
<dbReference type="Gene3D" id="3.40.50.720">
    <property type="entry name" value="NAD(P)-binding Rossmann-like Domain"/>
    <property type="match status" value="1"/>
</dbReference>
<dbReference type="InterPro" id="IPR001509">
    <property type="entry name" value="Epimerase_deHydtase"/>
</dbReference>
<dbReference type="Pfam" id="PF01370">
    <property type="entry name" value="Epimerase"/>
    <property type="match status" value="1"/>
</dbReference>
<reference evidence="6 7" key="1">
    <citation type="journal article" date="2019" name="Int. J. Syst. Evol. Microbiol.">
        <title>The Global Catalogue of Microorganisms (GCM) 10K type strain sequencing project: providing services to taxonomists for standard genome sequencing and annotation.</title>
        <authorList>
            <consortium name="The Broad Institute Genomics Platform"/>
            <consortium name="The Broad Institute Genome Sequencing Center for Infectious Disease"/>
            <person name="Wu L."/>
            <person name="Ma J."/>
        </authorList>
    </citation>
    <scope>NUCLEOTIDE SEQUENCE [LARGE SCALE GENOMIC DNA]</scope>
    <source>
        <strain evidence="6 7">XZYJ18</strain>
    </source>
</reference>
<feature type="domain" description="NAD-dependent epimerase/dehydratase" evidence="5">
    <location>
        <begin position="3"/>
        <end position="168"/>
    </location>
</feature>
<dbReference type="GeneID" id="73045036"/>
<dbReference type="Proteomes" id="UP001595945">
    <property type="component" value="Unassembled WGS sequence"/>
</dbReference>
<comment type="caution">
    <text evidence="6">The sequence shown here is derived from an EMBL/GenBank/DDBJ whole genome shotgun (WGS) entry which is preliminary data.</text>
</comment>
<evidence type="ECO:0000313" key="7">
    <source>
        <dbReference type="Proteomes" id="UP001595945"/>
    </source>
</evidence>
<keyword evidence="3" id="KW-0520">NAD</keyword>
<dbReference type="GO" id="GO:0016491">
    <property type="term" value="F:oxidoreductase activity"/>
    <property type="evidence" value="ECO:0007669"/>
    <property type="project" value="UniProtKB-KW"/>
</dbReference>
<sequence length="253" mass="27655">MNVAITGAAGKVGRQALLALCGHDVTPVTHREHEDLEGPTLDVTDAEAFADALSGQDVLVHLAGNPSPDADWEGVFEPNVGGSYNAYEAARENDLDRVVFASSNHAVQMHNVDDPAEPESMREDARAVRPDDPTRPDSYYGVSKVAAEALGEFYADRHGIEVVNLRIGWLMDEDQLGETHDGDDEARARFARAMWLSPPDCREAIQSAVDADLPESSVTAHAVSRNDDRYLSLTETMRKLDYRPRDNSAEVLA</sequence>
<feature type="region of interest" description="Disordered" evidence="4">
    <location>
        <begin position="113"/>
        <end position="139"/>
    </location>
</feature>
<dbReference type="PANTHER" id="PTHR43103:SF5">
    <property type="entry name" value="4-EPIMERASE, PUTATIVE (AFU_ORTHOLOGUE AFUA_7G00360)-RELATED"/>
    <property type="match status" value="1"/>
</dbReference>
<evidence type="ECO:0000259" key="5">
    <source>
        <dbReference type="Pfam" id="PF01370"/>
    </source>
</evidence>
<evidence type="ECO:0000256" key="1">
    <source>
        <dbReference type="ARBA" id="ARBA00007637"/>
    </source>
</evidence>